<name>A0A2U1LS30_ARTAN</name>
<dbReference type="Proteomes" id="UP000245207">
    <property type="component" value="Unassembled WGS sequence"/>
</dbReference>
<accession>A0A2U1LS30</accession>
<protein>
    <submittedName>
        <fullName evidence="1">Phospholipase,galactolipase</fullName>
    </submittedName>
</protein>
<dbReference type="Gene3D" id="3.80.10.10">
    <property type="entry name" value="Ribonuclease Inhibitor"/>
    <property type="match status" value="1"/>
</dbReference>
<dbReference type="InterPro" id="IPR032675">
    <property type="entry name" value="LRR_dom_sf"/>
</dbReference>
<reference evidence="1 2" key="1">
    <citation type="journal article" date="2018" name="Mol. Plant">
        <title>The genome of Artemisia annua provides insight into the evolution of Asteraceae family and artemisinin biosynthesis.</title>
        <authorList>
            <person name="Shen Q."/>
            <person name="Zhang L."/>
            <person name="Liao Z."/>
            <person name="Wang S."/>
            <person name="Yan T."/>
            <person name="Shi P."/>
            <person name="Liu M."/>
            <person name="Fu X."/>
            <person name="Pan Q."/>
            <person name="Wang Y."/>
            <person name="Lv Z."/>
            <person name="Lu X."/>
            <person name="Zhang F."/>
            <person name="Jiang W."/>
            <person name="Ma Y."/>
            <person name="Chen M."/>
            <person name="Hao X."/>
            <person name="Li L."/>
            <person name="Tang Y."/>
            <person name="Lv G."/>
            <person name="Zhou Y."/>
            <person name="Sun X."/>
            <person name="Brodelius P.E."/>
            <person name="Rose J.K.C."/>
            <person name="Tang K."/>
        </authorList>
    </citation>
    <scope>NUCLEOTIDE SEQUENCE [LARGE SCALE GENOMIC DNA]</scope>
    <source>
        <strain evidence="2">cv. Huhao1</strain>
        <tissue evidence="1">Leaf</tissue>
    </source>
</reference>
<dbReference type="AlphaFoldDB" id="A0A2U1LS30"/>
<organism evidence="1 2">
    <name type="scientific">Artemisia annua</name>
    <name type="common">Sweet wormwood</name>
    <dbReference type="NCBI Taxonomy" id="35608"/>
    <lineage>
        <taxon>Eukaryota</taxon>
        <taxon>Viridiplantae</taxon>
        <taxon>Streptophyta</taxon>
        <taxon>Embryophyta</taxon>
        <taxon>Tracheophyta</taxon>
        <taxon>Spermatophyta</taxon>
        <taxon>Magnoliopsida</taxon>
        <taxon>eudicotyledons</taxon>
        <taxon>Gunneridae</taxon>
        <taxon>Pentapetalae</taxon>
        <taxon>asterids</taxon>
        <taxon>campanulids</taxon>
        <taxon>Asterales</taxon>
        <taxon>Asteraceae</taxon>
        <taxon>Asteroideae</taxon>
        <taxon>Anthemideae</taxon>
        <taxon>Artemisiinae</taxon>
        <taxon>Artemisia</taxon>
    </lineage>
</organism>
<dbReference type="EMBL" id="PKPP01008020">
    <property type="protein sequence ID" value="PWA51805.1"/>
    <property type="molecule type" value="Genomic_DNA"/>
</dbReference>
<evidence type="ECO:0000313" key="1">
    <source>
        <dbReference type="EMBL" id="PWA51805.1"/>
    </source>
</evidence>
<evidence type="ECO:0000313" key="2">
    <source>
        <dbReference type="Proteomes" id="UP000245207"/>
    </source>
</evidence>
<comment type="caution">
    <text evidence="1">The sequence shown here is derived from an EMBL/GenBank/DDBJ whole genome shotgun (WGS) entry which is preliminary data.</text>
</comment>
<dbReference type="SUPFAM" id="SSF52058">
    <property type="entry name" value="L domain-like"/>
    <property type="match status" value="1"/>
</dbReference>
<dbReference type="OrthoDB" id="1749391at2759"/>
<keyword evidence="2" id="KW-1185">Reference proteome</keyword>
<dbReference type="STRING" id="35608.A0A2U1LS30"/>
<gene>
    <name evidence="1" type="ORF">CTI12_AA460400</name>
</gene>
<proteinExistence type="predicted"/>
<sequence>MSDDNESNIIMSLVYALEKEGITAFRFDFAGNGWECSALIQLYTSRYHDVLGVINVSGRYKTKRGVEEVWEKVELTKLSLLEKLFLDNNKIMVLPPELGVCEKTDSADVELRQCVGVVELSLEHNKLIHPLLDFRAMAELRILRLSGISAWRSELRLSLGTKANAREEAREREWRQKTNDINSMLRKFSDPRPLIN</sequence>